<dbReference type="eggNOG" id="COG2378">
    <property type="taxonomic scope" value="Bacteria"/>
</dbReference>
<dbReference type="Proteomes" id="UP000006755">
    <property type="component" value="Unassembled WGS sequence"/>
</dbReference>
<dbReference type="Pfam" id="PF26107">
    <property type="entry name" value="BrxR_CTD"/>
    <property type="match status" value="1"/>
</dbReference>
<evidence type="ECO:0000313" key="3">
    <source>
        <dbReference type="EMBL" id="EKE71703.1"/>
    </source>
</evidence>
<dbReference type="PROSITE" id="PS52050">
    <property type="entry name" value="WYL"/>
    <property type="match status" value="1"/>
</dbReference>
<dbReference type="RefSeq" id="WP_008485161.1">
    <property type="nucleotide sequence ID" value="NZ_AMRI01000016.1"/>
</dbReference>
<evidence type="ECO:0000259" key="2">
    <source>
        <dbReference type="Pfam" id="PF26107"/>
    </source>
</evidence>
<name>K2J900_9GAMM</name>
<dbReference type="InterPro" id="IPR059020">
    <property type="entry name" value="CapW_CTD"/>
</dbReference>
<dbReference type="InterPro" id="IPR026881">
    <property type="entry name" value="WYL_dom"/>
</dbReference>
<keyword evidence="4" id="KW-1185">Reference proteome</keyword>
<evidence type="ECO:0000313" key="4">
    <source>
        <dbReference type="Proteomes" id="UP000006755"/>
    </source>
</evidence>
<comment type="caution">
    <text evidence="3">The sequence shown here is derived from an EMBL/GenBank/DDBJ whole genome shotgun (WGS) entry which is preliminary data.</text>
</comment>
<feature type="domain" description="WYL" evidence="1">
    <location>
        <begin position="3"/>
        <end position="61"/>
    </location>
</feature>
<protein>
    <submittedName>
        <fullName evidence="3">Uncharacterized protein</fullName>
    </submittedName>
</protein>
<reference evidence="3 4" key="1">
    <citation type="journal article" date="2012" name="J. Bacteriol.">
        <title>Genome Sequence of Gallaecimonas xiamenensis Type Strain 3-C-1.</title>
        <authorList>
            <person name="Lai Q."/>
            <person name="Wang L."/>
            <person name="Wang W."/>
            <person name="Shao Z."/>
        </authorList>
    </citation>
    <scope>NUCLEOTIDE SEQUENCE [LARGE SCALE GENOMIC DNA]</scope>
    <source>
        <strain evidence="3 4">3-C-1</strain>
    </source>
</reference>
<gene>
    <name evidence="3" type="ORF">B3C1_12229</name>
</gene>
<accession>K2J900</accession>
<feature type="domain" description="DNA-binding transcriptional repressor CapW C-terminal dimerisation" evidence="2">
    <location>
        <begin position="84"/>
        <end position="153"/>
    </location>
</feature>
<proteinExistence type="predicted"/>
<dbReference type="AlphaFoldDB" id="K2J900"/>
<sequence length="160" mass="18144">MVRALRQQQRLEVDYLGVTNPSREGRVIVPTRFVKTAQRWHLRAWCEQSQGYRDFVLSRFRGEPDLLGRPLTPLPEDIAWHTHITLCIRPDPRLSPAQQAALAADYGMANGELLLPSRAALANYLLLDMHIHTKMLDGNPAAQQLILANIDEVKPWLFGG</sequence>
<evidence type="ECO:0000259" key="1">
    <source>
        <dbReference type="Pfam" id="PF13280"/>
    </source>
</evidence>
<dbReference type="Pfam" id="PF13280">
    <property type="entry name" value="WYL"/>
    <property type="match status" value="1"/>
</dbReference>
<dbReference type="EMBL" id="AMRI01000016">
    <property type="protein sequence ID" value="EKE71703.1"/>
    <property type="molecule type" value="Genomic_DNA"/>
</dbReference>
<organism evidence="3 4">
    <name type="scientific">Gallaecimonas xiamenensis 3-C-1</name>
    <dbReference type="NCBI Taxonomy" id="745411"/>
    <lineage>
        <taxon>Bacteria</taxon>
        <taxon>Pseudomonadati</taxon>
        <taxon>Pseudomonadota</taxon>
        <taxon>Gammaproteobacteria</taxon>
        <taxon>Enterobacterales</taxon>
        <taxon>Gallaecimonadaceae</taxon>
        <taxon>Gallaecimonas</taxon>
    </lineage>
</organism>
<dbReference type="STRING" id="745411.B3C1_12229"/>
<dbReference type="PATRIC" id="fig|745411.4.peg.2408"/>